<reference evidence="1" key="1">
    <citation type="submission" date="2020-08" db="EMBL/GenBank/DDBJ databases">
        <title>Multicomponent nature underlies the extraordinary mechanical properties of spider dragline silk.</title>
        <authorList>
            <person name="Kono N."/>
            <person name="Nakamura H."/>
            <person name="Mori M."/>
            <person name="Yoshida Y."/>
            <person name="Ohtoshi R."/>
            <person name="Malay A.D."/>
            <person name="Moran D.A.P."/>
            <person name="Tomita M."/>
            <person name="Numata K."/>
            <person name="Arakawa K."/>
        </authorList>
    </citation>
    <scope>NUCLEOTIDE SEQUENCE</scope>
</reference>
<proteinExistence type="predicted"/>
<dbReference type="AlphaFoldDB" id="A0A8X6TV91"/>
<sequence length="99" mass="11380">MVLLMRRVDTLVAHVIRTPRLSTLTPVLVQSASDGEPERCDFWSFSSQKTIVHYFLPFSLSTGIRRNSKRGKTSLFDSIFQLRTLDRLFSPNTSYLTIN</sequence>
<evidence type="ECO:0000313" key="1">
    <source>
        <dbReference type="EMBL" id="GFT50400.1"/>
    </source>
</evidence>
<organism evidence="1 2">
    <name type="scientific">Nephila pilipes</name>
    <name type="common">Giant wood spider</name>
    <name type="synonym">Nephila maculata</name>
    <dbReference type="NCBI Taxonomy" id="299642"/>
    <lineage>
        <taxon>Eukaryota</taxon>
        <taxon>Metazoa</taxon>
        <taxon>Ecdysozoa</taxon>
        <taxon>Arthropoda</taxon>
        <taxon>Chelicerata</taxon>
        <taxon>Arachnida</taxon>
        <taxon>Araneae</taxon>
        <taxon>Araneomorphae</taxon>
        <taxon>Entelegynae</taxon>
        <taxon>Araneoidea</taxon>
        <taxon>Nephilidae</taxon>
        <taxon>Nephila</taxon>
    </lineage>
</organism>
<evidence type="ECO:0000313" key="2">
    <source>
        <dbReference type="Proteomes" id="UP000887013"/>
    </source>
</evidence>
<protein>
    <submittedName>
        <fullName evidence="1">Uncharacterized protein</fullName>
    </submittedName>
</protein>
<comment type="caution">
    <text evidence="1">The sequence shown here is derived from an EMBL/GenBank/DDBJ whole genome shotgun (WGS) entry which is preliminary data.</text>
</comment>
<accession>A0A8X6TV91</accession>
<dbReference type="Proteomes" id="UP000887013">
    <property type="component" value="Unassembled WGS sequence"/>
</dbReference>
<name>A0A8X6TV91_NEPPI</name>
<gene>
    <name evidence="1" type="ORF">NPIL_151901</name>
</gene>
<keyword evidence="2" id="KW-1185">Reference proteome</keyword>
<dbReference type="EMBL" id="BMAW01016703">
    <property type="protein sequence ID" value="GFT50400.1"/>
    <property type="molecule type" value="Genomic_DNA"/>
</dbReference>